<dbReference type="InterPro" id="IPR023214">
    <property type="entry name" value="HAD_sf"/>
</dbReference>
<keyword evidence="1" id="KW-1133">Transmembrane helix</keyword>
<dbReference type="Gene3D" id="3.40.50.1000">
    <property type="entry name" value="HAD superfamily/HAD-like"/>
    <property type="match status" value="2"/>
</dbReference>
<reference evidence="2 3" key="1">
    <citation type="journal article" date="2020" name="Nat. Food">
        <title>A phased Vanilla planifolia genome enables genetic improvement of flavour and production.</title>
        <authorList>
            <person name="Hasing T."/>
            <person name="Tang H."/>
            <person name="Brym M."/>
            <person name="Khazi F."/>
            <person name="Huang T."/>
            <person name="Chambers A.H."/>
        </authorList>
    </citation>
    <scope>NUCLEOTIDE SEQUENCE [LARGE SCALE GENOMIC DNA]</scope>
    <source>
        <tissue evidence="2">Leaf</tissue>
    </source>
</reference>
<dbReference type="InterPro" id="IPR006357">
    <property type="entry name" value="HAD-SF_hydro_IIA"/>
</dbReference>
<dbReference type="Pfam" id="PF13344">
    <property type="entry name" value="Hydrolase_6"/>
    <property type="match status" value="1"/>
</dbReference>
<name>A0A835VNF3_VANPL</name>
<evidence type="ECO:0000313" key="2">
    <source>
        <dbReference type="EMBL" id="KAG0503141.1"/>
    </source>
</evidence>
<dbReference type="GO" id="GO:0046474">
    <property type="term" value="P:glycerophospholipid biosynthetic process"/>
    <property type="evidence" value="ECO:0007669"/>
    <property type="project" value="TreeGrafter"/>
</dbReference>
<dbReference type="InterPro" id="IPR036412">
    <property type="entry name" value="HAD-like_sf"/>
</dbReference>
<dbReference type="PANTHER" id="PTHR14269:SF4">
    <property type="entry name" value="CAT EYE SYNDROME CRITICAL REGION PROTEIN 5"/>
    <property type="match status" value="1"/>
</dbReference>
<dbReference type="FunFam" id="3.40.50.1000:FF:000137">
    <property type="entry name" value="Hydrolase family protein / HAD-superfamily protein"/>
    <property type="match status" value="1"/>
</dbReference>
<dbReference type="SUPFAM" id="SSF56784">
    <property type="entry name" value="HAD-like"/>
    <property type="match status" value="1"/>
</dbReference>
<organism evidence="2 3">
    <name type="scientific">Vanilla planifolia</name>
    <name type="common">Vanilla</name>
    <dbReference type="NCBI Taxonomy" id="51239"/>
    <lineage>
        <taxon>Eukaryota</taxon>
        <taxon>Viridiplantae</taxon>
        <taxon>Streptophyta</taxon>
        <taxon>Embryophyta</taxon>
        <taxon>Tracheophyta</taxon>
        <taxon>Spermatophyta</taxon>
        <taxon>Magnoliopsida</taxon>
        <taxon>Liliopsida</taxon>
        <taxon>Asparagales</taxon>
        <taxon>Orchidaceae</taxon>
        <taxon>Vanilloideae</taxon>
        <taxon>Vanilleae</taxon>
        <taxon>Vanilla</taxon>
    </lineage>
</organism>
<dbReference type="NCBIfam" id="TIGR01460">
    <property type="entry name" value="HAD-SF-IIA"/>
    <property type="match status" value="1"/>
</dbReference>
<feature type="transmembrane region" description="Helical" evidence="1">
    <location>
        <begin position="428"/>
        <end position="451"/>
    </location>
</feature>
<dbReference type="OrthoDB" id="10251048at2759"/>
<dbReference type="GO" id="GO:0005739">
    <property type="term" value="C:mitochondrion"/>
    <property type="evidence" value="ECO:0007669"/>
    <property type="project" value="TreeGrafter"/>
</dbReference>
<dbReference type="PANTHER" id="PTHR14269">
    <property type="entry name" value="CDP-DIACYLGLYCEROL--GLYCEROL-3-PHOSPHATE 3-PHOSPHATIDYLTRANSFERASE-RELATED"/>
    <property type="match status" value="1"/>
</dbReference>
<accession>A0A835VNF3</accession>
<feature type="transmembrane region" description="Helical" evidence="1">
    <location>
        <begin position="463"/>
        <end position="485"/>
    </location>
</feature>
<sequence length="523" mass="58439">MKVWSLFSLSQLKETPSRFSRLLSNLSQRSLRPSFGIAFDIDGVLLRGGNPIGGSPQALRRLYADDGILKVPYIFLTNGGGVPESKRASELSKLLGIQISPLQVVQGHSPFRDLVRRFENDLVVAVGKGEPAEVMLEYGFRKVLSIDAYSSFFKDIDPLLQYKHWRNKQTLTSEVNKLNSTLNFDSEAVKGAFIVSDPVDWGRDIQVLCDILSCGGLPGKEKGPQPALYLASDDLSYQAAFPSERLGMGAFRIALESIFNSVNKSPLQYTYFGKPNPFVFKNAEAILMQVASNMCAEHKYGDSPKENQFSTIYMIGDNPAVDIKGAMKAGRPWFSVLTRTGVFKGEGNHQEYPADMVVDTVEEAIEECPCSQDVYGLVRYSHGYHTKTSHFKSYCFSTGLFFNPGANVWSLFAILLQDIIQKLHILRVTGSILAFSLIPELMTGVSLLYYFGLLERQIGCNKYLVFVFFLLSASLCFKVLALVILKEKLWPCKHKSRATRDDNNDDDKTVFCRDLSHNKQSPA</sequence>
<evidence type="ECO:0000313" key="3">
    <source>
        <dbReference type="Proteomes" id="UP000639772"/>
    </source>
</evidence>
<dbReference type="InterPro" id="IPR050324">
    <property type="entry name" value="CDP-alcohol_PTase-I"/>
</dbReference>
<dbReference type="InterPro" id="IPR006353">
    <property type="entry name" value="HAD-SF_hydro_IIA_CECR5"/>
</dbReference>
<protein>
    <submittedName>
        <fullName evidence="2">Uncharacterized protein</fullName>
    </submittedName>
</protein>
<dbReference type="EMBL" id="JADCNM010000001">
    <property type="protein sequence ID" value="KAG0503141.1"/>
    <property type="molecule type" value="Genomic_DNA"/>
</dbReference>
<dbReference type="AlphaFoldDB" id="A0A835VNF3"/>
<proteinExistence type="predicted"/>
<keyword evidence="1" id="KW-0812">Transmembrane</keyword>
<keyword evidence="1" id="KW-0472">Membrane</keyword>
<dbReference type="NCBIfam" id="TIGR01456">
    <property type="entry name" value="CECR5"/>
    <property type="match status" value="1"/>
</dbReference>
<evidence type="ECO:0000256" key="1">
    <source>
        <dbReference type="SAM" id="Phobius"/>
    </source>
</evidence>
<comment type="caution">
    <text evidence="2">The sequence shown here is derived from an EMBL/GenBank/DDBJ whole genome shotgun (WGS) entry which is preliminary data.</text>
</comment>
<gene>
    <name evidence="2" type="ORF">HPP92_003213</name>
</gene>
<dbReference type="Proteomes" id="UP000639772">
    <property type="component" value="Chromosome 1"/>
</dbReference>
<dbReference type="Pfam" id="PF13242">
    <property type="entry name" value="Hydrolase_like"/>
    <property type="match status" value="1"/>
</dbReference>